<protein>
    <submittedName>
        <fullName evidence="1">Uncharacterized protein</fullName>
    </submittedName>
</protein>
<name>A0A0R3JZL4_CALMK</name>
<comment type="caution">
    <text evidence="1">The sequence shown here is derived from an EMBL/GenBank/DDBJ whole genome shotgun (WGS) entry which is preliminary data.</text>
</comment>
<dbReference type="Proteomes" id="UP000052015">
    <property type="component" value="Unassembled WGS sequence"/>
</dbReference>
<evidence type="ECO:0000313" key="2">
    <source>
        <dbReference type="Proteomes" id="UP000052015"/>
    </source>
</evidence>
<organism evidence="1 2">
    <name type="scientific">Caloramator mitchellensis</name>
    <dbReference type="NCBI Taxonomy" id="908809"/>
    <lineage>
        <taxon>Bacteria</taxon>
        <taxon>Bacillati</taxon>
        <taxon>Bacillota</taxon>
        <taxon>Clostridia</taxon>
        <taxon>Eubacteriales</taxon>
        <taxon>Clostridiaceae</taxon>
        <taxon>Caloramator</taxon>
    </lineage>
</organism>
<evidence type="ECO:0000313" key="1">
    <source>
        <dbReference type="EMBL" id="KRQ86037.1"/>
    </source>
</evidence>
<sequence length="84" mass="9461">MHNKEAIKYAACAIVDLLANDKKRYYKNSERAARLSNYKICGCGGTLIKCSYANQDAEICFECGQIFINGSMVRKCNVRRIKAC</sequence>
<gene>
    <name evidence="1" type="ORF">ABG79_02169</name>
</gene>
<dbReference type="OrthoDB" id="9847707at2"/>
<proteinExistence type="predicted"/>
<dbReference type="RefSeq" id="WP_057979459.1">
    <property type="nucleotide sequence ID" value="NZ_LKHP01000017.1"/>
</dbReference>
<keyword evidence="2" id="KW-1185">Reference proteome</keyword>
<dbReference type="STRING" id="908809.ABG79_02169"/>
<dbReference type="AlphaFoldDB" id="A0A0R3JZL4"/>
<dbReference type="EMBL" id="LKHP01000017">
    <property type="protein sequence ID" value="KRQ86037.1"/>
    <property type="molecule type" value="Genomic_DNA"/>
</dbReference>
<accession>A0A0R3JZL4</accession>
<reference evidence="1 2" key="1">
    <citation type="submission" date="2015-09" db="EMBL/GenBank/DDBJ databases">
        <title>Draft genome sequence of a Caloramator mitchellensis, a moderate thermophile from the Great Artesian Basin of Australia.</title>
        <authorList>
            <person name="Patel B.K."/>
        </authorList>
    </citation>
    <scope>NUCLEOTIDE SEQUENCE [LARGE SCALE GENOMIC DNA]</scope>
    <source>
        <strain evidence="1 2">VF08</strain>
    </source>
</reference>